<dbReference type="Proteomes" id="UP001153709">
    <property type="component" value="Chromosome 7"/>
</dbReference>
<reference evidence="1" key="1">
    <citation type="submission" date="2022-01" db="EMBL/GenBank/DDBJ databases">
        <authorList>
            <person name="King R."/>
        </authorList>
    </citation>
    <scope>NUCLEOTIDE SEQUENCE</scope>
</reference>
<name>A0A9N9T9L6_DIABA</name>
<organism evidence="1 2">
    <name type="scientific">Diabrotica balteata</name>
    <name type="common">Banded cucumber beetle</name>
    <dbReference type="NCBI Taxonomy" id="107213"/>
    <lineage>
        <taxon>Eukaryota</taxon>
        <taxon>Metazoa</taxon>
        <taxon>Ecdysozoa</taxon>
        <taxon>Arthropoda</taxon>
        <taxon>Hexapoda</taxon>
        <taxon>Insecta</taxon>
        <taxon>Pterygota</taxon>
        <taxon>Neoptera</taxon>
        <taxon>Endopterygota</taxon>
        <taxon>Coleoptera</taxon>
        <taxon>Polyphaga</taxon>
        <taxon>Cucujiformia</taxon>
        <taxon>Chrysomeloidea</taxon>
        <taxon>Chrysomelidae</taxon>
        <taxon>Galerucinae</taxon>
        <taxon>Diabroticina</taxon>
        <taxon>Diabroticites</taxon>
        <taxon>Diabrotica</taxon>
    </lineage>
</organism>
<accession>A0A9N9T9L6</accession>
<sequence>MECNENIKDSRNQEILTYIKCEGDSLKKYNNKEVKSEIDEHHFESSYGQESLLDEYCSNDIKIENHVLEDVSNEIKVEIKKEPEHHFESSYGQESLLDDYCSDDIKIENHVLEHVSNEIKDEIKKEPADYSIGRKLISLHF</sequence>
<evidence type="ECO:0000313" key="2">
    <source>
        <dbReference type="Proteomes" id="UP001153709"/>
    </source>
</evidence>
<protein>
    <submittedName>
        <fullName evidence="1">Uncharacterized protein</fullName>
    </submittedName>
</protein>
<dbReference type="EMBL" id="OU898282">
    <property type="protein sequence ID" value="CAG9838451.1"/>
    <property type="molecule type" value="Genomic_DNA"/>
</dbReference>
<keyword evidence="2" id="KW-1185">Reference proteome</keyword>
<dbReference type="AlphaFoldDB" id="A0A9N9T9L6"/>
<gene>
    <name evidence="1" type="ORF">DIABBA_LOCUS11342</name>
</gene>
<proteinExistence type="predicted"/>
<evidence type="ECO:0000313" key="1">
    <source>
        <dbReference type="EMBL" id="CAG9838451.1"/>
    </source>
</evidence>